<evidence type="ECO:0000313" key="1">
    <source>
        <dbReference type="EMBL" id="MFC4312411.1"/>
    </source>
</evidence>
<protein>
    <submittedName>
        <fullName evidence="1">Uncharacterized protein</fullName>
    </submittedName>
</protein>
<dbReference type="RefSeq" id="WP_380601773.1">
    <property type="nucleotide sequence ID" value="NZ_JBHSDU010000014.1"/>
</dbReference>
<name>A0ABV8SXV1_9GAMM</name>
<sequence>MAEMIENANALARQLAEIDARTDPKVTSFPSGAFILDVTIGGGRYAFEYLPSKNGFGVSRIDSATFGWEGFESSFEDFDSAKKYILNLLTAASRPV</sequence>
<proteinExistence type="predicted"/>
<accession>A0ABV8SXV1</accession>
<reference evidence="2" key="1">
    <citation type="journal article" date="2019" name="Int. J. Syst. Evol. Microbiol.">
        <title>The Global Catalogue of Microorganisms (GCM) 10K type strain sequencing project: providing services to taxonomists for standard genome sequencing and annotation.</title>
        <authorList>
            <consortium name="The Broad Institute Genomics Platform"/>
            <consortium name="The Broad Institute Genome Sequencing Center for Infectious Disease"/>
            <person name="Wu L."/>
            <person name="Ma J."/>
        </authorList>
    </citation>
    <scope>NUCLEOTIDE SEQUENCE [LARGE SCALE GENOMIC DNA]</scope>
    <source>
        <strain evidence="2">CGMCC 1.10759</strain>
    </source>
</reference>
<evidence type="ECO:0000313" key="2">
    <source>
        <dbReference type="Proteomes" id="UP001595904"/>
    </source>
</evidence>
<dbReference type="Proteomes" id="UP001595904">
    <property type="component" value="Unassembled WGS sequence"/>
</dbReference>
<organism evidence="1 2">
    <name type="scientific">Steroidobacter flavus</name>
    <dbReference type="NCBI Taxonomy" id="1842136"/>
    <lineage>
        <taxon>Bacteria</taxon>
        <taxon>Pseudomonadati</taxon>
        <taxon>Pseudomonadota</taxon>
        <taxon>Gammaproteobacteria</taxon>
        <taxon>Steroidobacterales</taxon>
        <taxon>Steroidobacteraceae</taxon>
        <taxon>Steroidobacter</taxon>
    </lineage>
</organism>
<keyword evidence="2" id="KW-1185">Reference proteome</keyword>
<dbReference type="EMBL" id="JBHSDU010000014">
    <property type="protein sequence ID" value="MFC4312411.1"/>
    <property type="molecule type" value="Genomic_DNA"/>
</dbReference>
<gene>
    <name evidence="1" type="ORF">ACFPN2_25230</name>
</gene>
<comment type="caution">
    <text evidence="1">The sequence shown here is derived from an EMBL/GenBank/DDBJ whole genome shotgun (WGS) entry which is preliminary data.</text>
</comment>